<dbReference type="AlphaFoldDB" id="A0A6A6V9M3"/>
<dbReference type="Proteomes" id="UP000799440">
    <property type="component" value="Unassembled WGS sequence"/>
</dbReference>
<evidence type="ECO:0000256" key="1">
    <source>
        <dbReference type="SAM" id="MobiDB-lite"/>
    </source>
</evidence>
<evidence type="ECO:0000313" key="4">
    <source>
        <dbReference type="Proteomes" id="UP000799440"/>
    </source>
</evidence>
<sequence length="133" mass="15445">MTAIMATSKTLQTIPRFLLPRSPFLFRARAFPLQATPLSVLRHASSIPNRSSMPKLPLKPRVIPQPDKYRPPSHGKRTPRSETLQKSYGPKLSEEDKVRMETKKYPNMMAPKGSFMYWFLNNIYIHMFITIVR</sequence>
<feature type="transmembrane region" description="Helical" evidence="2">
    <location>
        <begin position="115"/>
        <end position="132"/>
    </location>
</feature>
<name>A0A6A6V9M3_9PLEO</name>
<protein>
    <submittedName>
        <fullName evidence="3">Uncharacterized protein</fullName>
    </submittedName>
</protein>
<feature type="region of interest" description="Disordered" evidence="1">
    <location>
        <begin position="47"/>
        <end position="96"/>
    </location>
</feature>
<dbReference type="EMBL" id="MU006577">
    <property type="protein sequence ID" value="KAF2746424.1"/>
    <property type="molecule type" value="Genomic_DNA"/>
</dbReference>
<keyword evidence="2" id="KW-0472">Membrane</keyword>
<organism evidence="3 4">
    <name type="scientific">Sporormia fimetaria CBS 119925</name>
    <dbReference type="NCBI Taxonomy" id="1340428"/>
    <lineage>
        <taxon>Eukaryota</taxon>
        <taxon>Fungi</taxon>
        <taxon>Dikarya</taxon>
        <taxon>Ascomycota</taxon>
        <taxon>Pezizomycotina</taxon>
        <taxon>Dothideomycetes</taxon>
        <taxon>Pleosporomycetidae</taxon>
        <taxon>Pleosporales</taxon>
        <taxon>Sporormiaceae</taxon>
        <taxon>Sporormia</taxon>
    </lineage>
</organism>
<dbReference type="OrthoDB" id="5397827at2759"/>
<proteinExistence type="predicted"/>
<reference evidence="3" key="1">
    <citation type="journal article" date="2020" name="Stud. Mycol.">
        <title>101 Dothideomycetes genomes: a test case for predicting lifestyles and emergence of pathogens.</title>
        <authorList>
            <person name="Haridas S."/>
            <person name="Albert R."/>
            <person name="Binder M."/>
            <person name="Bloem J."/>
            <person name="Labutti K."/>
            <person name="Salamov A."/>
            <person name="Andreopoulos B."/>
            <person name="Baker S."/>
            <person name="Barry K."/>
            <person name="Bills G."/>
            <person name="Bluhm B."/>
            <person name="Cannon C."/>
            <person name="Castanera R."/>
            <person name="Culley D."/>
            <person name="Daum C."/>
            <person name="Ezra D."/>
            <person name="Gonzalez J."/>
            <person name="Henrissat B."/>
            <person name="Kuo A."/>
            <person name="Liang C."/>
            <person name="Lipzen A."/>
            <person name="Lutzoni F."/>
            <person name="Magnuson J."/>
            <person name="Mondo S."/>
            <person name="Nolan M."/>
            <person name="Ohm R."/>
            <person name="Pangilinan J."/>
            <person name="Park H.-J."/>
            <person name="Ramirez L."/>
            <person name="Alfaro M."/>
            <person name="Sun H."/>
            <person name="Tritt A."/>
            <person name="Yoshinaga Y."/>
            <person name="Zwiers L.-H."/>
            <person name="Turgeon B."/>
            <person name="Goodwin S."/>
            <person name="Spatafora J."/>
            <person name="Crous P."/>
            <person name="Grigoriev I."/>
        </authorList>
    </citation>
    <scope>NUCLEOTIDE SEQUENCE</scope>
    <source>
        <strain evidence="3">CBS 119925</strain>
    </source>
</reference>
<keyword evidence="2" id="KW-1133">Transmembrane helix</keyword>
<keyword evidence="4" id="KW-1185">Reference proteome</keyword>
<evidence type="ECO:0000256" key="2">
    <source>
        <dbReference type="SAM" id="Phobius"/>
    </source>
</evidence>
<keyword evidence="2" id="KW-0812">Transmembrane</keyword>
<accession>A0A6A6V9M3</accession>
<gene>
    <name evidence="3" type="ORF">M011DRAFT_80132</name>
</gene>
<evidence type="ECO:0000313" key="3">
    <source>
        <dbReference type="EMBL" id="KAF2746424.1"/>
    </source>
</evidence>